<dbReference type="SUPFAM" id="SSF52047">
    <property type="entry name" value="RNI-like"/>
    <property type="match status" value="1"/>
</dbReference>
<organism evidence="2 3">
    <name type="scientific">Sphaerobolus stellatus (strain SS14)</name>
    <dbReference type="NCBI Taxonomy" id="990650"/>
    <lineage>
        <taxon>Eukaryota</taxon>
        <taxon>Fungi</taxon>
        <taxon>Dikarya</taxon>
        <taxon>Basidiomycota</taxon>
        <taxon>Agaricomycotina</taxon>
        <taxon>Agaricomycetes</taxon>
        <taxon>Phallomycetidae</taxon>
        <taxon>Geastrales</taxon>
        <taxon>Sphaerobolaceae</taxon>
        <taxon>Sphaerobolus</taxon>
    </lineage>
</organism>
<accession>A0A0C9UNR9</accession>
<dbReference type="HOGENOM" id="CLU_491047_0_0_1"/>
<evidence type="ECO:0000313" key="2">
    <source>
        <dbReference type="EMBL" id="KIJ36464.1"/>
    </source>
</evidence>
<proteinExistence type="predicted"/>
<dbReference type="Gene3D" id="3.80.10.10">
    <property type="entry name" value="Ribonuclease Inhibitor"/>
    <property type="match status" value="1"/>
</dbReference>
<gene>
    <name evidence="2" type="ORF">M422DRAFT_51068</name>
</gene>
<feature type="region of interest" description="Disordered" evidence="1">
    <location>
        <begin position="76"/>
        <end position="98"/>
    </location>
</feature>
<sequence length="555" mass="62376">MDRQTPDLLFNWEDEDFDRYEPEEIAFFQSLKAQWSQLEMHKVAHEELEAHAWATGTEVTYSGVFDPHFNPTHSAAYDYKRPSSHEGPSISPPLSNSDPSLLNKTTLLELGSPFQINASNSAASLPTEILSRIFIYALNGTHPPRSPCQRCTNRDSLSAVCSEWCLAALNTPELWIESEIKPFDPTPPTYDDMSRRLGISSTGPLDLVFSSAEEPVDQLQFIKKHLLPRIRSLVITLRDLATLLPLETMSPMPMIEMLTIIAPTEKTEVQESSNIDGMTIEMTPSMIFARTIPALGSTLKQYRDPYSQSSADELSCLLISLPHLEELEIGFVDELRQTEHFTVQTITFPMMTRFKLSWKYQNKLVFMNSFLSQLALPLLKKLELCVPEGETRDYIVGSEDQHGDLIPGLSSLLRSSPVRELKLERLNFSSDELATVLENVPHLQKLRILNSKEPASFLRLQNRSLETDLCPSLRSLDLDGSNIFATSICHVLRSRLSLQSTQGTDAGDDSAGDDQLKRLESISLRGCTVIGDGVAFTEKMKVLSKDFREICSIVF</sequence>
<feature type="compositionally biased region" description="Low complexity" evidence="1">
    <location>
        <begin position="88"/>
        <end position="98"/>
    </location>
</feature>
<protein>
    <recommendedName>
        <fullName evidence="4">F-box domain-containing protein</fullName>
    </recommendedName>
</protein>
<keyword evidence="3" id="KW-1185">Reference proteome</keyword>
<reference evidence="2 3" key="1">
    <citation type="submission" date="2014-06" db="EMBL/GenBank/DDBJ databases">
        <title>Evolutionary Origins and Diversification of the Mycorrhizal Mutualists.</title>
        <authorList>
            <consortium name="DOE Joint Genome Institute"/>
            <consortium name="Mycorrhizal Genomics Consortium"/>
            <person name="Kohler A."/>
            <person name="Kuo A."/>
            <person name="Nagy L.G."/>
            <person name="Floudas D."/>
            <person name="Copeland A."/>
            <person name="Barry K.W."/>
            <person name="Cichocki N."/>
            <person name="Veneault-Fourrey C."/>
            <person name="LaButti K."/>
            <person name="Lindquist E.A."/>
            <person name="Lipzen A."/>
            <person name="Lundell T."/>
            <person name="Morin E."/>
            <person name="Murat C."/>
            <person name="Riley R."/>
            <person name="Ohm R."/>
            <person name="Sun H."/>
            <person name="Tunlid A."/>
            <person name="Henrissat B."/>
            <person name="Grigoriev I.V."/>
            <person name="Hibbett D.S."/>
            <person name="Martin F."/>
        </authorList>
    </citation>
    <scope>NUCLEOTIDE SEQUENCE [LARGE SCALE GENOMIC DNA]</scope>
    <source>
        <strain evidence="2 3">SS14</strain>
    </source>
</reference>
<dbReference type="AlphaFoldDB" id="A0A0C9UNR9"/>
<dbReference type="EMBL" id="KN837178">
    <property type="protein sequence ID" value="KIJ36464.1"/>
    <property type="molecule type" value="Genomic_DNA"/>
</dbReference>
<evidence type="ECO:0000256" key="1">
    <source>
        <dbReference type="SAM" id="MobiDB-lite"/>
    </source>
</evidence>
<name>A0A0C9UNR9_SPHS4</name>
<dbReference type="Proteomes" id="UP000054279">
    <property type="component" value="Unassembled WGS sequence"/>
</dbReference>
<evidence type="ECO:0000313" key="3">
    <source>
        <dbReference type="Proteomes" id="UP000054279"/>
    </source>
</evidence>
<evidence type="ECO:0008006" key="4">
    <source>
        <dbReference type="Google" id="ProtNLM"/>
    </source>
</evidence>
<dbReference type="InterPro" id="IPR032675">
    <property type="entry name" value="LRR_dom_sf"/>
</dbReference>